<dbReference type="STRING" id="71717.A0A4Y7TTB8"/>
<comment type="subcellular location">
    <subcellularLocation>
        <location evidence="1">Membrane</location>
        <topology evidence="1">Multi-pass membrane protein</topology>
    </subcellularLocation>
</comment>
<feature type="compositionally biased region" description="Polar residues" evidence="5">
    <location>
        <begin position="858"/>
        <end position="874"/>
    </location>
</feature>
<dbReference type="EMBL" id="QPFP01000004">
    <property type="protein sequence ID" value="TEB37423.1"/>
    <property type="molecule type" value="Genomic_DNA"/>
</dbReference>
<proteinExistence type="predicted"/>
<feature type="transmembrane region" description="Helical" evidence="6">
    <location>
        <begin position="283"/>
        <end position="304"/>
    </location>
</feature>
<comment type="caution">
    <text evidence="7">The sequence shown here is derived from an EMBL/GenBank/DDBJ whole genome shotgun (WGS) entry which is preliminary data.</text>
</comment>
<feature type="region of interest" description="Disordered" evidence="5">
    <location>
        <begin position="369"/>
        <end position="416"/>
    </location>
</feature>
<feature type="compositionally biased region" description="Low complexity" evidence="5">
    <location>
        <begin position="982"/>
        <end position="993"/>
    </location>
</feature>
<evidence type="ECO:0000256" key="4">
    <source>
        <dbReference type="ARBA" id="ARBA00023136"/>
    </source>
</evidence>
<feature type="transmembrane region" description="Helical" evidence="6">
    <location>
        <begin position="29"/>
        <end position="48"/>
    </location>
</feature>
<feature type="compositionally biased region" description="Basic residues" evidence="5">
    <location>
        <begin position="595"/>
        <end position="609"/>
    </location>
</feature>
<feature type="compositionally biased region" description="Acidic residues" evidence="5">
    <location>
        <begin position="548"/>
        <end position="557"/>
    </location>
</feature>
<feature type="transmembrane region" description="Helical" evidence="6">
    <location>
        <begin position="98"/>
        <end position="115"/>
    </location>
</feature>
<feature type="compositionally biased region" description="Basic and acidic residues" evidence="5">
    <location>
        <begin position="369"/>
        <end position="380"/>
    </location>
</feature>
<accession>A0A4Y7TTB8</accession>
<feature type="region of interest" description="Disordered" evidence="5">
    <location>
        <begin position="775"/>
        <end position="891"/>
    </location>
</feature>
<feature type="compositionally biased region" description="Pro residues" evidence="5">
    <location>
        <begin position="625"/>
        <end position="637"/>
    </location>
</feature>
<dbReference type="Pfam" id="PF03619">
    <property type="entry name" value="Solute_trans_a"/>
    <property type="match status" value="1"/>
</dbReference>
<dbReference type="GO" id="GO:0016020">
    <property type="term" value="C:membrane"/>
    <property type="evidence" value="ECO:0007669"/>
    <property type="project" value="UniProtKB-SubCell"/>
</dbReference>
<feature type="compositionally biased region" description="Low complexity" evidence="5">
    <location>
        <begin position="610"/>
        <end position="624"/>
    </location>
</feature>
<protein>
    <submittedName>
        <fullName evidence="7">DUF300-domain-containing protein</fullName>
    </submittedName>
</protein>
<feature type="transmembrane region" description="Helical" evidence="6">
    <location>
        <begin position="251"/>
        <end position="271"/>
    </location>
</feature>
<dbReference type="InterPro" id="IPR005178">
    <property type="entry name" value="Ostalpha/TMEM184C"/>
</dbReference>
<evidence type="ECO:0000256" key="2">
    <source>
        <dbReference type="ARBA" id="ARBA00022692"/>
    </source>
</evidence>
<feature type="transmembrane region" description="Helical" evidence="6">
    <location>
        <begin position="208"/>
        <end position="230"/>
    </location>
</feature>
<feature type="region of interest" description="Disordered" evidence="5">
    <location>
        <begin position="469"/>
        <end position="646"/>
    </location>
</feature>
<dbReference type="SMART" id="SM01417">
    <property type="entry name" value="Solute_trans_a"/>
    <property type="match status" value="1"/>
</dbReference>
<feature type="region of interest" description="Disordered" evidence="5">
    <location>
        <begin position="908"/>
        <end position="993"/>
    </location>
</feature>
<dbReference type="AlphaFoldDB" id="A0A4Y7TTB8"/>
<keyword evidence="2 6" id="KW-0812">Transmembrane</keyword>
<evidence type="ECO:0000256" key="3">
    <source>
        <dbReference type="ARBA" id="ARBA00022989"/>
    </source>
</evidence>
<keyword evidence="8" id="KW-1185">Reference proteome</keyword>
<feature type="compositionally biased region" description="Basic residues" evidence="5">
    <location>
        <begin position="968"/>
        <end position="977"/>
    </location>
</feature>
<reference evidence="7 8" key="1">
    <citation type="journal article" date="2019" name="Nat. Ecol. Evol.">
        <title>Megaphylogeny resolves global patterns of mushroom evolution.</title>
        <authorList>
            <person name="Varga T."/>
            <person name="Krizsan K."/>
            <person name="Foldi C."/>
            <person name="Dima B."/>
            <person name="Sanchez-Garcia M."/>
            <person name="Sanchez-Ramirez S."/>
            <person name="Szollosi G.J."/>
            <person name="Szarkandi J.G."/>
            <person name="Papp V."/>
            <person name="Albert L."/>
            <person name="Andreopoulos W."/>
            <person name="Angelini C."/>
            <person name="Antonin V."/>
            <person name="Barry K.W."/>
            <person name="Bougher N.L."/>
            <person name="Buchanan P."/>
            <person name="Buyck B."/>
            <person name="Bense V."/>
            <person name="Catcheside P."/>
            <person name="Chovatia M."/>
            <person name="Cooper J."/>
            <person name="Damon W."/>
            <person name="Desjardin D."/>
            <person name="Finy P."/>
            <person name="Geml J."/>
            <person name="Haridas S."/>
            <person name="Hughes K."/>
            <person name="Justo A."/>
            <person name="Karasinski D."/>
            <person name="Kautmanova I."/>
            <person name="Kiss B."/>
            <person name="Kocsube S."/>
            <person name="Kotiranta H."/>
            <person name="LaButti K.M."/>
            <person name="Lechner B.E."/>
            <person name="Liimatainen K."/>
            <person name="Lipzen A."/>
            <person name="Lukacs Z."/>
            <person name="Mihaltcheva S."/>
            <person name="Morgado L.N."/>
            <person name="Niskanen T."/>
            <person name="Noordeloos M.E."/>
            <person name="Ohm R.A."/>
            <person name="Ortiz-Santana B."/>
            <person name="Ovrebo C."/>
            <person name="Racz N."/>
            <person name="Riley R."/>
            <person name="Savchenko A."/>
            <person name="Shiryaev A."/>
            <person name="Soop K."/>
            <person name="Spirin V."/>
            <person name="Szebenyi C."/>
            <person name="Tomsovsky M."/>
            <person name="Tulloss R.E."/>
            <person name="Uehling J."/>
            <person name="Grigoriev I.V."/>
            <person name="Vagvolgyi C."/>
            <person name="Papp T."/>
            <person name="Martin F.M."/>
            <person name="Miettinen O."/>
            <person name="Hibbett D.S."/>
            <person name="Nagy L.G."/>
        </authorList>
    </citation>
    <scope>NUCLEOTIDE SEQUENCE [LARGE SCALE GENOMIC DNA]</scope>
    <source>
        <strain evidence="7 8">FP101781</strain>
    </source>
</reference>
<evidence type="ECO:0000256" key="5">
    <source>
        <dbReference type="SAM" id="MobiDB-lite"/>
    </source>
</evidence>
<feature type="compositionally biased region" description="Basic and acidic residues" evidence="5">
    <location>
        <begin position="483"/>
        <end position="497"/>
    </location>
</feature>
<organism evidence="7 8">
    <name type="scientific">Coprinellus micaceus</name>
    <name type="common">Glistening ink-cap mushroom</name>
    <name type="synonym">Coprinus micaceus</name>
    <dbReference type="NCBI Taxonomy" id="71717"/>
    <lineage>
        <taxon>Eukaryota</taxon>
        <taxon>Fungi</taxon>
        <taxon>Dikarya</taxon>
        <taxon>Basidiomycota</taxon>
        <taxon>Agaricomycotina</taxon>
        <taxon>Agaricomycetes</taxon>
        <taxon>Agaricomycetidae</taxon>
        <taxon>Agaricales</taxon>
        <taxon>Agaricineae</taxon>
        <taxon>Psathyrellaceae</taxon>
        <taxon>Coprinellus</taxon>
    </lineage>
</organism>
<dbReference type="OrthoDB" id="5348404at2759"/>
<evidence type="ECO:0000256" key="6">
    <source>
        <dbReference type="SAM" id="Phobius"/>
    </source>
</evidence>
<dbReference type="PANTHER" id="PTHR23423">
    <property type="entry name" value="ORGANIC SOLUTE TRANSPORTER-RELATED"/>
    <property type="match status" value="1"/>
</dbReference>
<feature type="transmembrane region" description="Helical" evidence="6">
    <location>
        <begin position="68"/>
        <end position="86"/>
    </location>
</feature>
<dbReference type="Proteomes" id="UP000298030">
    <property type="component" value="Unassembled WGS sequence"/>
</dbReference>
<gene>
    <name evidence="7" type="ORF">FA13DRAFT_1657814</name>
</gene>
<keyword evidence="3 6" id="KW-1133">Transmembrane helix</keyword>
<feature type="compositionally biased region" description="Low complexity" evidence="5">
    <location>
        <begin position="910"/>
        <end position="924"/>
    </location>
</feature>
<evidence type="ECO:0000313" key="7">
    <source>
        <dbReference type="EMBL" id="TEB37423.1"/>
    </source>
</evidence>
<feature type="compositionally biased region" description="Basic residues" evidence="5">
    <location>
        <begin position="814"/>
        <end position="823"/>
    </location>
</feature>
<feature type="compositionally biased region" description="Low complexity" evidence="5">
    <location>
        <begin position="538"/>
        <end position="547"/>
    </location>
</feature>
<sequence>MAESCHKHKAEDPPGLFQNGDAVFQGVPVGWIICGSFTAVAMVASLWLINKHLQWYTNKREQRYIVRLLFLVPIYALISFASFLFWNNATPLILIRDAYEAIVLTAFFYLLLVYLSPDPEEQRHIFLKAGISKANDIARTQKGEKLQKWMFPLGFIKKKPKDGLYFLQLMKWGVLQYCVIRPVTALASVILDYAGYYCESSWSPVYAHVWIVVIISISVTIAMYCLLQLYMPVSKELKPHRPILKLFSVKAVVFLTFWQATLLAALSMLGVVKGTRYMTAEDINIGIGAILECFEMMIFAFVHIKAFTYKPYRPFHDPKSKDPPPSRTPRFRSLGHALDFRETLREIWVGTVYMFDKFRGREPRHDFGARRHAHHEEAFGRTRPPQTATPAGDKNGKLPAGKTGKDDPKASPASEIAINREVEVDVSGERQWLGLGDDYGYGLGYFGRERSDALSVQIEKELQIRGITSEGLPTHVAQMSSRQQDEKPPSHRGDRSWWRNVYDRISQSAPHHSKGATDQSLTPSLPRRLQGKSRSRRASAAQRTLLQDDTDPTDLEEPQLGSRIEPLPSPQRFPPSEHDTTSDTDVLAPLDAYRERRRSYRPKQHRRNRSSQGSASALLSNASPPTSPVSFPPPLPRPTLLDSPMDYKPQNNIFSSSPPESTIDTVELTPRLPLHHDPNSLLSIPTPSSNYGRDSVLNRIFPPSEVGSIDGRYTDSAYSLPSISTEVGRPSPTGPTGDRRFHVHESIIHPTPSSQGLHQAWSANVHYRPESLAGTSIQGSEEDYGPPPPLPAKDVNYVPSFVGRPSRRQLVPRQQKKEHPRHRPPVDSAASLPSLPEDHSFELGAPHPPFAISRIDTGRSSTLVDSLSAPQSAHLSEHDRLSFGDPRGLNPSIIYDEAARLKRREKDLLPSASSSRPESVDSSSPFPPTGSWHRRERAEKRPPTTYYDSGEEQDPGSPTPPAPSRRSQPQHHLRYPPRSRPPVDSSLSDDLSDSVSVNTFYTAASRPRSTTAVHRRLL</sequence>
<evidence type="ECO:0000256" key="1">
    <source>
        <dbReference type="ARBA" id="ARBA00004141"/>
    </source>
</evidence>
<name>A0A4Y7TTB8_COPMI</name>
<feature type="transmembrane region" description="Helical" evidence="6">
    <location>
        <begin position="174"/>
        <end position="196"/>
    </location>
</feature>
<evidence type="ECO:0000313" key="8">
    <source>
        <dbReference type="Proteomes" id="UP000298030"/>
    </source>
</evidence>
<keyword evidence="4 6" id="KW-0472">Membrane</keyword>
<feature type="compositionally biased region" description="Polar residues" evidence="5">
    <location>
        <begin position="505"/>
        <end position="523"/>
    </location>
</feature>